<dbReference type="InterPro" id="IPR036388">
    <property type="entry name" value="WH-like_DNA-bd_sf"/>
</dbReference>
<dbReference type="SUPFAM" id="SSF46894">
    <property type="entry name" value="C-terminal effector domain of the bipartite response regulators"/>
    <property type="match status" value="1"/>
</dbReference>
<dbReference type="PROSITE" id="PS00622">
    <property type="entry name" value="HTH_LUXR_1"/>
    <property type="match status" value="1"/>
</dbReference>
<gene>
    <name evidence="5" type="ORF">EDD32_2014</name>
</gene>
<dbReference type="RefSeq" id="WP_123917125.1">
    <property type="nucleotide sequence ID" value="NZ_RKRA01000001.1"/>
</dbReference>
<keyword evidence="6" id="KW-1185">Reference proteome</keyword>
<protein>
    <submittedName>
        <fullName evidence="5">ATP/maltotriose-dependent transcriptional regulator MalT</fullName>
    </submittedName>
</protein>
<comment type="caution">
    <text evidence="5">The sequence shown here is derived from an EMBL/GenBank/DDBJ whole genome shotgun (WGS) entry which is preliminary data.</text>
</comment>
<dbReference type="InterPro" id="IPR000792">
    <property type="entry name" value="Tscrpt_reg_LuxR_C"/>
</dbReference>
<dbReference type="PANTHER" id="PTHR44688:SF25">
    <property type="entry name" value="HTH LUXR-TYPE DOMAIN-CONTAINING PROTEIN"/>
    <property type="match status" value="1"/>
</dbReference>
<evidence type="ECO:0000259" key="4">
    <source>
        <dbReference type="PROSITE" id="PS50043"/>
    </source>
</evidence>
<dbReference type="PRINTS" id="PR00038">
    <property type="entry name" value="HTHLUXR"/>
</dbReference>
<reference evidence="5 6" key="1">
    <citation type="submission" date="2018-11" db="EMBL/GenBank/DDBJ databases">
        <title>Sequencing the genomes of 1000 actinobacteria strains.</title>
        <authorList>
            <person name="Klenk H.-P."/>
        </authorList>
    </citation>
    <scope>NUCLEOTIDE SEQUENCE [LARGE SCALE GENOMIC DNA]</scope>
    <source>
        <strain evidence="5 6">DSM 14418</strain>
    </source>
</reference>
<dbReference type="PROSITE" id="PS50043">
    <property type="entry name" value="HTH_LUXR_2"/>
    <property type="match status" value="1"/>
</dbReference>
<keyword evidence="2" id="KW-0238">DNA-binding</keyword>
<dbReference type="AlphaFoldDB" id="A0A3N4Z520"/>
<dbReference type="PANTHER" id="PTHR44688">
    <property type="entry name" value="DNA-BINDING TRANSCRIPTIONAL ACTIVATOR DEVR_DOSR"/>
    <property type="match status" value="1"/>
</dbReference>
<evidence type="ECO:0000256" key="3">
    <source>
        <dbReference type="ARBA" id="ARBA00023163"/>
    </source>
</evidence>
<evidence type="ECO:0000256" key="1">
    <source>
        <dbReference type="ARBA" id="ARBA00023015"/>
    </source>
</evidence>
<feature type="domain" description="HTH luxR-type" evidence="4">
    <location>
        <begin position="733"/>
        <end position="798"/>
    </location>
</feature>
<keyword evidence="3" id="KW-0804">Transcription</keyword>
<evidence type="ECO:0000256" key="2">
    <source>
        <dbReference type="ARBA" id="ARBA00023125"/>
    </source>
</evidence>
<dbReference type="CDD" id="cd06170">
    <property type="entry name" value="LuxR_C_like"/>
    <property type="match status" value="1"/>
</dbReference>
<dbReference type="GO" id="GO:0006355">
    <property type="term" value="P:regulation of DNA-templated transcription"/>
    <property type="evidence" value="ECO:0007669"/>
    <property type="project" value="InterPro"/>
</dbReference>
<dbReference type="SMART" id="SM00421">
    <property type="entry name" value="HTH_LUXR"/>
    <property type="match status" value="1"/>
</dbReference>
<keyword evidence="1" id="KW-0805">Transcription regulation</keyword>
<dbReference type="InterPro" id="IPR016032">
    <property type="entry name" value="Sig_transdc_resp-reg_C-effctor"/>
</dbReference>
<dbReference type="Gene3D" id="1.10.10.10">
    <property type="entry name" value="Winged helix-like DNA-binding domain superfamily/Winged helix DNA-binding domain"/>
    <property type="match status" value="1"/>
</dbReference>
<dbReference type="OrthoDB" id="134985at2"/>
<dbReference type="Proteomes" id="UP000280726">
    <property type="component" value="Unassembled WGS sequence"/>
</dbReference>
<accession>A0A3N4Z520</accession>
<sequence>MPPSRRDGDGRGLPRVPEAFFPADAAWSRLSGLPALVVVQAPRGYGKTATVSAWLRRRDLPQHDLVWASVPPSVTSRAEFWAALHDAVVLAGHENPGEGEDGWERLARTAGARRRDLVIVVDAYDRQPDESVDAELVELAHEHEQLHLVLIMRAPRPAVALAGASGDAVVLRAEDLTLDPRRAALLGRSLGVTVSPDAAAELCAGAGGWPGLLRVALLTSTPDEEGDPLPDVSGIAAYLRVVLADLDGDGAAGALTALAVPGAVTRDATAALLGPTEAPHVETVLARMARAGLLLPGAAGELRYPPLLRAGGRQILVEDDPARFRALSATSARLATTAGDAPAALGHAVDAQDTDLLRDTVETTWAEVLDGHRDLLREALTRLPDDGPRVRALRELVLPASVPRWFAEALQSGLPLVEPGGEGLPLAATSDPPGLPAAITDLASAELRGADLLRAAHAFYEAARRASPGATRREAASGLALTLALMGHPRTAVRWLAWGRRDPVGTDGPLERVAATAVPAIHDLDALHPASPPGSPPVLGEGERWLEAVLLYAWAGRSLHGPGAEEHLADLERYREQRGVRVERLTETLLLTALVDLCLATDNLTRARTLLTDVRGADPLWADVARAKVALYTGDDRGALDLSRTPGGVVPLLCRPALEGLLVHAVAAYRLGERGTATGALDLATRIAERTGLLRPFLLVPRGDLESVAATLPGGGELLDSSVLAAGSGPFPEPVRSEPLSGRELKVLRELAAGRPVAVIARRLYVSESTVKTQVRSIYRKLGVHTRTDAVARGQLLGVLPPED</sequence>
<name>A0A3N4Z520_9MICO</name>
<proteinExistence type="predicted"/>
<evidence type="ECO:0000313" key="5">
    <source>
        <dbReference type="EMBL" id="RPF27527.1"/>
    </source>
</evidence>
<dbReference type="EMBL" id="RKRA01000001">
    <property type="protein sequence ID" value="RPF27527.1"/>
    <property type="molecule type" value="Genomic_DNA"/>
</dbReference>
<dbReference type="Pfam" id="PF00196">
    <property type="entry name" value="GerE"/>
    <property type="match status" value="1"/>
</dbReference>
<dbReference type="GO" id="GO:0003677">
    <property type="term" value="F:DNA binding"/>
    <property type="evidence" value="ECO:0007669"/>
    <property type="project" value="UniProtKB-KW"/>
</dbReference>
<evidence type="ECO:0000313" key="6">
    <source>
        <dbReference type="Proteomes" id="UP000280726"/>
    </source>
</evidence>
<organism evidence="5 6">
    <name type="scientific">Georgenia muralis</name>
    <dbReference type="NCBI Taxonomy" id="154117"/>
    <lineage>
        <taxon>Bacteria</taxon>
        <taxon>Bacillati</taxon>
        <taxon>Actinomycetota</taxon>
        <taxon>Actinomycetes</taxon>
        <taxon>Micrococcales</taxon>
        <taxon>Bogoriellaceae</taxon>
        <taxon>Georgenia</taxon>
    </lineage>
</organism>